<proteinExistence type="predicted"/>
<name>A0A3P1T3A1_9ACTN</name>
<gene>
    <name evidence="1" type="ORF">EII34_14680</name>
</gene>
<reference evidence="1 2" key="1">
    <citation type="submission" date="2018-11" db="EMBL/GenBank/DDBJ databases">
        <title>Genomes From Bacteria Associated with the Canine Oral Cavity: a Test Case for Automated Genome-Based Taxonomic Assignment.</title>
        <authorList>
            <person name="Coil D.A."/>
            <person name="Jospin G."/>
            <person name="Darling A.E."/>
            <person name="Wallis C."/>
            <person name="Davis I.J."/>
            <person name="Harris S."/>
            <person name="Eisen J.A."/>
            <person name="Holcombe L.J."/>
            <person name="O'Flynn C."/>
        </authorList>
    </citation>
    <scope>NUCLEOTIDE SEQUENCE [LARGE SCALE GENOMIC DNA]</scope>
    <source>
        <strain evidence="1 2">OH887_COT-365</strain>
    </source>
</reference>
<protein>
    <submittedName>
        <fullName evidence="1">Uncharacterized protein</fullName>
    </submittedName>
</protein>
<dbReference type="OrthoDB" id="9981560at2"/>
<evidence type="ECO:0000313" key="2">
    <source>
        <dbReference type="Proteomes" id="UP000280819"/>
    </source>
</evidence>
<sequence length="127" mass="12112">MVVWWGSGACEGVVEGGEGFVEGGGGDGGGFGGGVVEVDGFEEGVAEQAADGVGDVGVEGADVGHEVEAGGQDVMTDGQALVGVAFLVLESGSGVLDCAEALFGGVAGDVAVGEEVDDAFFLGGQGA</sequence>
<dbReference type="RefSeq" id="WP_124845922.1">
    <property type="nucleotide sequence ID" value="NZ_RQZG01000023.1"/>
</dbReference>
<organism evidence="1 2">
    <name type="scientific">Arachnia propionica</name>
    <dbReference type="NCBI Taxonomy" id="1750"/>
    <lineage>
        <taxon>Bacteria</taxon>
        <taxon>Bacillati</taxon>
        <taxon>Actinomycetota</taxon>
        <taxon>Actinomycetes</taxon>
        <taxon>Propionibacteriales</taxon>
        <taxon>Propionibacteriaceae</taxon>
        <taxon>Arachnia</taxon>
    </lineage>
</organism>
<accession>A0A3P1T3A1</accession>
<comment type="caution">
    <text evidence="1">The sequence shown here is derived from an EMBL/GenBank/DDBJ whole genome shotgun (WGS) entry which is preliminary data.</text>
</comment>
<dbReference type="Proteomes" id="UP000280819">
    <property type="component" value="Unassembled WGS sequence"/>
</dbReference>
<dbReference type="EMBL" id="RQZG01000023">
    <property type="protein sequence ID" value="RRD03306.1"/>
    <property type="molecule type" value="Genomic_DNA"/>
</dbReference>
<dbReference type="AlphaFoldDB" id="A0A3P1T3A1"/>
<evidence type="ECO:0000313" key="1">
    <source>
        <dbReference type="EMBL" id="RRD03306.1"/>
    </source>
</evidence>